<dbReference type="EMBL" id="CP040738">
    <property type="protein sequence ID" value="QCX26058.1"/>
    <property type="molecule type" value="Genomic_DNA"/>
</dbReference>
<keyword evidence="1 2" id="KW-0238">DNA-binding</keyword>
<keyword evidence="4" id="KW-0614">Plasmid</keyword>
<dbReference type="AlphaFoldDB" id="A0A5B7T2I1"/>
<dbReference type="SUPFAM" id="SSF46689">
    <property type="entry name" value="Homeodomain-like"/>
    <property type="match status" value="1"/>
</dbReference>
<sequence length="191" mass="22281">MKNSNRIDRRTIYTVNVIKDSFLELIQDKQYSKISIKEICKVADISRSTFYLHFKSINDVLNAILDDAIKMTSPDYLKISNFSIDYLKENESLIPACQRVGSSEKYRKLLLDPELTEYIVGRIMIRERNRVVPAIQEKTGLSKEDAETLFLYTLHGSFAVNRANQFRKNNKWYHDVQLINNFTLNGYNALN</sequence>
<proteinExistence type="predicted"/>
<name>A0A5B7T2I1_9LACO</name>
<evidence type="ECO:0000256" key="1">
    <source>
        <dbReference type="ARBA" id="ARBA00023125"/>
    </source>
</evidence>
<dbReference type="PROSITE" id="PS50977">
    <property type="entry name" value="HTH_TETR_2"/>
    <property type="match status" value="1"/>
</dbReference>
<protein>
    <submittedName>
        <fullName evidence="4">TetR/AcrR family transcriptional regulator</fullName>
    </submittedName>
</protein>
<dbReference type="PANTHER" id="PTHR43479:SF7">
    <property type="entry name" value="TETR-FAMILY TRANSCRIPTIONAL REGULATOR"/>
    <property type="match status" value="1"/>
</dbReference>
<evidence type="ECO:0000256" key="2">
    <source>
        <dbReference type="PROSITE-ProRule" id="PRU00335"/>
    </source>
</evidence>
<dbReference type="InterPro" id="IPR009057">
    <property type="entry name" value="Homeodomain-like_sf"/>
</dbReference>
<organism evidence="4 5">
    <name type="scientific">Companilactobacillus futsaii</name>
    <dbReference type="NCBI Taxonomy" id="938155"/>
    <lineage>
        <taxon>Bacteria</taxon>
        <taxon>Bacillati</taxon>
        <taxon>Bacillota</taxon>
        <taxon>Bacilli</taxon>
        <taxon>Lactobacillales</taxon>
        <taxon>Lactobacillaceae</taxon>
        <taxon>Companilactobacillus</taxon>
    </lineage>
</organism>
<evidence type="ECO:0000259" key="3">
    <source>
        <dbReference type="PROSITE" id="PS50977"/>
    </source>
</evidence>
<dbReference type="Proteomes" id="UP000310673">
    <property type="component" value="Plasmid p2"/>
</dbReference>
<dbReference type="InterPro" id="IPR001647">
    <property type="entry name" value="HTH_TetR"/>
</dbReference>
<feature type="DNA-binding region" description="H-T-H motif" evidence="2">
    <location>
        <begin position="35"/>
        <end position="54"/>
    </location>
</feature>
<dbReference type="InterPro" id="IPR050624">
    <property type="entry name" value="HTH-type_Tx_Regulator"/>
</dbReference>
<geneLocation type="plasmid" evidence="4 5">
    <name>p2</name>
</geneLocation>
<gene>
    <name evidence="4" type="ORF">FG051_13000</name>
</gene>
<reference evidence="4 5" key="1">
    <citation type="submission" date="2019-05" db="EMBL/GenBank/DDBJ databases">
        <title>Genome Sequence of Lactobacillus futsaii Y97, a Potential Probiotic Strain Isolated from the Futsai of Taiwan.</title>
        <authorList>
            <person name="Du X."/>
        </authorList>
    </citation>
    <scope>NUCLEOTIDE SEQUENCE [LARGE SCALE GENOMIC DNA]</scope>
    <source>
        <strain evidence="4 5">Y97</strain>
        <plasmid evidence="4 5">p2</plasmid>
    </source>
</reference>
<evidence type="ECO:0000313" key="4">
    <source>
        <dbReference type="EMBL" id="QCX26058.1"/>
    </source>
</evidence>
<feature type="domain" description="HTH tetR-type" evidence="3">
    <location>
        <begin position="12"/>
        <end position="72"/>
    </location>
</feature>
<evidence type="ECO:0000313" key="5">
    <source>
        <dbReference type="Proteomes" id="UP000310673"/>
    </source>
</evidence>
<dbReference type="GO" id="GO:0003677">
    <property type="term" value="F:DNA binding"/>
    <property type="evidence" value="ECO:0007669"/>
    <property type="project" value="UniProtKB-UniRule"/>
</dbReference>
<dbReference type="PANTHER" id="PTHR43479">
    <property type="entry name" value="ACREF/ENVCD OPERON REPRESSOR-RELATED"/>
    <property type="match status" value="1"/>
</dbReference>
<accession>A0A5B7T2I1</accession>
<dbReference type="Gene3D" id="1.10.357.10">
    <property type="entry name" value="Tetracycline Repressor, domain 2"/>
    <property type="match status" value="1"/>
</dbReference>
<dbReference type="Pfam" id="PF00440">
    <property type="entry name" value="TetR_N"/>
    <property type="match status" value="1"/>
</dbReference>
<dbReference type="KEGG" id="lft:FG051_13000"/>
<dbReference type="RefSeq" id="WP_149029905.1">
    <property type="nucleotide sequence ID" value="NZ_CP040738.1"/>
</dbReference>